<feature type="region of interest" description="Disordered" evidence="4">
    <location>
        <begin position="65"/>
        <end position="137"/>
    </location>
</feature>
<dbReference type="EMBL" id="JBAMMX010000007">
    <property type="protein sequence ID" value="KAK6935992.1"/>
    <property type="molecule type" value="Genomic_DNA"/>
</dbReference>
<comment type="similarity">
    <text evidence="1">Belongs to the ICR family.</text>
</comment>
<feature type="coiled-coil region" evidence="3">
    <location>
        <begin position="142"/>
        <end position="204"/>
    </location>
</feature>
<sequence>LVGRIALIESIPTWENLVFFCGVKEKTGKPKKENNADSKSKLPISFSFSIESVGPEWPCIWSGGKNEIDPETVDSPNKTRLVEVPQRISPRPVCQLKVAGSEPDSASSSNHSSKTPKDRSPKVTERRSPRSPVTEKKRLSRVLELEFQISQLQEDLKKVKDQLSSSESCKRQAQQEVEDSKKQLLAMSSKAEETQKQLQELSASEESHLIEIQKVSQERDKAWQSELEAVQKQHSNDSAALASALNEIQRLKVQLEMVAECEATQTKHVESEHAELETLKEKLAETLSLVENMKTQLKDCKESEDKAQALASETLPQLEMAKKTVEMLKLDANRAMEAYNSIALEFDQSRARVNVLKGLVSKLQADLTNACGGHDNKSGDNKCDPDIREIHSVDVPIGLEAELKDLNSEVGHLRSALEKSEIRYHEEQVQSTVQISCAHELVEQLKLASSLRESELAEELKKAKADIEELKANLMDKETELQGIVEENEGLNSKIENLSCQEHGFVSELMKLKENIAELKANLMDKETELQNILEENEMLKLEVSKRETDADKAKNGVAELEAAKAAEREALMKLGYVAEEADKSNRKAARAAEQLEAAQAANAEMEAELRRLKVQSDQWRKAAEAAAAMLSAGNNGKFAERTGSLDGNYDPFTGKLGSPYLEDLGNDSLKKKNGNVLKKIGIFRKKSQK</sequence>
<feature type="compositionally biased region" description="Polar residues" evidence="4">
    <location>
        <begin position="104"/>
        <end position="113"/>
    </location>
</feature>
<comment type="caution">
    <text evidence="5">The sequence shown here is derived from an EMBL/GenBank/DDBJ whole genome shotgun (WGS) entry which is preliminary data.</text>
</comment>
<evidence type="ECO:0000313" key="6">
    <source>
        <dbReference type="Proteomes" id="UP001370490"/>
    </source>
</evidence>
<feature type="coiled-coil region" evidence="3">
    <location>
        <begin position="269"/>
        <end position="338"/>
    </location>
</feature>
<keyword evidence="2 3" id="KW-0175">Coiled coil</keyword>
<evidence type="ECO:0000256" key="3">
    <source>
        <dbReference type="SAM" id="Coils"/>
    </source>
</evidence>
<feature type="compositionally biased region" description="Basic and acidic residues" evidence="4">
    <location>
        <begin position="115"/>
        <end position="137"/>
    </location>
</feature>
<name>A0AAN8VUG8_9MAGN</name>
<keyword evidence="6" id="KW-1185">Reference proteome</keyword>
<dbReference type="PANTHER" id="PTHR34224:SF18">
    <property type="entry name" value="INTERACTOR OF CONSTITUTIVE ACTIVE ROPS 3"/>
    <property type="match status" value="1"/>
</dbReference>
<protein>
    <recommendedName>
        <fullName evidence="7">Interactor of constitutive active ROPs 3</fullName>
    </recommendedName>
</protein>
<evidence type="ECO:0008006" key="7">
    <source>
        <dbReference type="Google" id="ProtNLM"/>
    </source>
</evidence>
<feature type="coiled-coil region" evidence="3">
    <location>
        <begin position="453"/>
        <end position="623"/>
    </location>
</feature>
<evidence type="ECO:0000256" key="1">
    <source>
        <dbReference type="ARBA" id="ARBA00009778"/>
    </source>
</evidence>
<proteinExistence type="inferred from homology"/>
<dbReference type="InterPro" id="IPR029688">
    <property type="entry name" value="ICR"/>
</dbReference>
<evidence type="ECO:0000256" key="4">
    <source>
        <dbReference type="SAM" id="MobiDB-lite"/>
    </source>
</evidence>
<dbReference type="AlphaFoldDB" id="A0AAN8VUG8"/>
<dbReference type="PANTHER" id="PTHR34224">
    <property type="entry name" value="INTERACTOR OF CONSTITUTIVE ACTIVE ROPS 2, CHLOROPLASTIC-RELATED"/>
    <property type="match status" value="1"/>
</dbReference>
<feature type="non-terminal residue" evidence="5">
    <location>
        <position position="1"/>
    </location>
</feature>
<evidence type="ECO:0000313" key="5">
    <source>
        <dbReference type="EMBL" id="KAK6935992.1"/>
    </source>
</evidence>
<dbReference type="Proteomes" id="UP001370490">
    <property type="component" value="Unassembled WGS sequence"/>
</dbReference>
<reference evidence="5 6" key="1">
    <citation type="submission" date="2023-12" db="EMBL/GenBank/DDBJ databases">
        <title>A high-quality genome assembly for Dillenia turbinata (Dilleniales).</title>
        <authorList>
            <person name="Chanderbali A."/>
        </authorList>
    </citation>
    <scope>NUCLEOTIDE SEQUENCE [LARGE SCALE GENOMIC DNA]</scope>
    <source>
        <strain evidence="5">LSX21</strain>
        <tissue evidence="5">Leaf</tissue>
    </source>
</reference>
<evidence type="ECO:0000256" key="2">
    <source>
        <dbReference type="ARBA" id="ARBA00023054"/>
    </source>
</evidence>
<accession>A0AAN8VUG8</accession>
<gene>
    <name evidence="5" type="ORF">RJ641_033022</name>
</gene>
<organism evidence="5 6">
    <name type="scientific">Dillenia turbinata</name>
    <dbReference type="NCBI Taxonomy" id="194707"/>
    <lineage>
        <taxon>Eukaryota</taxon>
        <taxon>Viridiplantae</taxon>
        <taxon>Streptophyta</taxon>
        <taxon>Embryophyta</taxon>
        <taxon>Tracheophyta</taxon>
        <taxon>Spermatophyta</taxon>
        <taxon>Magnoliopsida</taxon>
        <taxon>eudicotyledons</taxon>
        <taxon>Gunneridae</taxon>
        <taxon>Pentapetalae</taxon>
        <taxon>Dilleniales</taxon>
        <taxon>Dilleniaceae</taxon>
        <taxon>Dillenia</taxon>
    </lineage>
</organism>